<reference evidence="13 14" key="1">
    <citation type="submission" date="2011-02" db="EMBL/GenBank/DDBJ databases">
        <authorList>
            <person name="Muzny D."/>
            <person name="Qin X."/>
            <person name="Deng J."/>
            <person name="Jiang H."/>
            <person name="Liu Y."/>
            <person name="Qu J."/>
            <person name="Song X.-Z."/>
            <person name="Zhang L."/>
            <person name="Thornton R."/>
            <person name="Coyle M."/>
            <person name="Francisco L."/>
            <person name="Jackson L."/>
            <person name="Javaid M."/>
            <person name="Korchina V."/>
            <person name="Kovar C."/>
            <person name="Mata R."/>
            <person name="Mathew T."/>
            <person name="Ngo R."/>
            <person name="Nguyen L."/>
            <person name="Nguyen N."/>
            <person name="Okwuonu G."/>
            <person name="Ongeri F."/>
            <person name="Pham C."/>
            <person name="Simmons D."/>
            <person name="Wilczek-Boney K."/>
            <person name="Hale W."/>
            <person name="Jakkamsetti A."/>
            <person name="Pham P."/>
            <person name="Ruth R."/>
            <person name="San Lucas F."/>
            <person name="Warren J."/>
            <person name="Zhang J."/>
            <person name="Zhao Z."/>
            <person name="Zhou C."/>
            <person name="Zhu D."/>
            <person name="Lee S."/>
            <person name="Bess C."/>
            <person name="Blankenburg K."/>
            <person name="Forbes L."/>
            <person name="Fu Q."/>
            <person name="Gubbala S."/>
            <person name="Hirani K."/>
            <person name="Jayaseelan J.C."/>
            <person name="Lara F."/>
            <person name="Munidasa M."/>
            <person name="Palculict T."/>
            <person name="Patil S."/>
            <person name="Pu L.-L."/>
            <person name="Saada N."/>
            <person name="Tang L."/>
            <person name="Weissenberger G."/>
            <person name="Zhu Y."/>
            <person name="Hemphill L."/>
            <person name="Shang Y."/>
            <person name="Youmans B."/>
            <person name="Ayvaz T."/>
            <person name="Ross M."/>
            <person name="Santibanez J."/>
            <person name="Aqrawi P."/>
            <person name="Gross S."/>
            <person name="Joshi V."/>
            <person name="Fowler G."/>
            <person name="Nazareth L."/>
            <person name="Reid J."/>
            <person name="Worley K."/>
            <person name="Petrosino J."/>
            <person name="Highlander S."/>
            <person name="Gibbs R."/>
        </authorList>
    </citation>
    <scope>NUCLEOTIDE SEQUENCE [LARGE SCALE GENOMIC DNA]</scope>
    <source>
        <strain evidence="13 14">DSM 19965</strain>
    </source>
</reference>
<feature type="binding site" evidence="12">
    <location>
        <position position="237"/>
    </location>
    <ligand>
        <name>Zn(2+)</name>
        <dbReference type="ChEBI" id="CHEBI:29105"/>
    </ligand>
</feature>
<comment type="pathway">
    <text evidence="3 12">Glycolipid biosynthesis; lipid IV(A) biosynthesis; lipid IV(A) from (3R)-3-hydroxytetradecanoyl-[acyl-carrier-protein] and UDP-N-acetyl-alpha-D-glucosamine: step 2/6.</text>
</comment>
<name>F2BWL7_9FIRM</name>
<comment type="similarity">
    <text evidence="12">Belongs to the LpxC family.</text>
</comment>
<dbReference type="EC" id="3.5.1.108" evidence="4 12"/>
<organism evidence="13 14">
    <name type="scientific">Dialister micraerophilus DSM 19965</name>
    <dbReference type="NCBI Taxonomy" id="888062"/>
    <lineage>
        <taxon>Bacteria</taxon>
        <taxon>Bacillati</taxon>
        <taxon>Bacillota</taxon>
        <taxon>Negativicutes</taxon>
        <taxon>Veillonellales</taxon>
        <taxon>Veillonellaceae</taxon>
        <taxon>Dialister</taxon>
    </lineage>
</organism>
<evidence type="ECO:0000256" key="2">
    <source>
        <dbReference type="ARBA" id="ARBA00002923"/>
    </source>
</evidence>
<dbReference type="HAMAP" id="MF_00388">
    <property type="entry name" value="LpxC"/>
    <property type="match status" value="1"/>
</dbReference>
<evidence type="ECO:0000313" key="14">
    <source>
        <dbReference type="Proteomes" id="UP000003503"/>
    </source>
</evidence>
<dbReference type="InterPro" id="IPR015870">
    <property type="entry name" value="UDP-acyl_N-AcGlcN_deAcase_N"/>
</dbReference>
<keyword evidence="5 12" id="KW-0444">Lipid biosynthesis</keyword>
<keyword evidence="7 12" id="KW-0479">Metal-binding</keyword>
<evidence type="ECO:0000256" key="1">
    <source>
        <dbReference type="ARBA" id="ARBA00001947"/>
    </source>
</evidence>
<feature type="active site" description="Proton donor" evidence="12">
    <location>
        <position position="263"/>
    </location>
</feature>
<keyword evidence="8 12" id="KW-0378">Hydrolase</keyword>
<evidence type="ECO:0000256" key="12">
    <source>
        <dbReference type="HAMAP-Rule" id="MF_00388"/>
    </source>
</evidence>
<dbReference type="HOGENOM" id="CLU_046528_1_0_9"/>
<keyword evidence="14" id="KW-1185">Reference proteome</keyword>
<dbReference type="PANTHER" id="PTHR33694">
    <property type="entry name" value="UDP-3-O-ACYL-N-ACETYLGLUCOSAMINE DEACETYLASE 1, MITOCHONDRIAL-RELATED"/>
    <property type="match status" value="1"/>
</dbReference>
<comment type="catalytic activity">
    <reaction evidence="11 12">
        <text>a UDP-3-O-[(3R)-3-hydroxyacyl]-N-acetyl-alpha-D-glucosamine + H2O = a UDP-3-O-[(3R)-3-hydroxyacyl]-alpha-D-glucosamine + acetate</text>
        <dbReference type="Rhea" id="RHEA:67816"/>
        <dbReference type="ChEBI" id="CHEBI:15377"/>
        <dbReference type="ChEBI" id="CHEBI:30089"/>
        <dbReference type="ChEBI" id="CHEBI:137740"/>
        <dbReference type="ChEBI" id="CHEBI:173225"/>
        <dbReference type="EC" id="3.5.1.108"/>
    </reaction>
</comment>
<dbReference type="PANTHER" id="PTHR33694:SF1">
    <property type="entry name" value="UDP-3-O-ACYL-N-ACETYLGLUCOSAMINE DEACETYLASE 1, MITOCHONDRIAL-RELATED"/>
    <property type="match status" value="1"/>
</dbReference>
<dbReference type="NCBIfam" id="TIGR00325">
    <property type="entry name" value="lpxC"/>
    <property type="match status" value="1"/>
</dbReference>
<dbReference type="STRING" id="888062.HMPREF9083_0584"/>
<dbReference type="eggNOG" id="COG0774">
    <property type="taxonomic scope" value="Bacteria"/>
</dbReference>
<evidence type="ECO:0000256" key="11">
    <source>
        <dbReference type="ARBA" id="ARBA00024535"/>
    </source>
</evidence>
<dbReference type="UniPathway" id="UPA00359">
    <property type="reaction ID" value="UER00478"/>
</dbReference>
<evidence type="ECO:0000256" key="5">
    <source>
        <dbReference type="ARBA" id="ARBA00022516"/>
    </source>
</evidence>
<evidence type="ECO:0000256" key="10">
    <source>
        <dbReference type="ARBA" id="ARBA00023098"/>
    </source>
</evidence>
<comment type="caution">
    <text evidence="13">The sequence shown here is derived from an EMBL/GenBank/DDBJ whole genome shotgun (WGS) entry which is preliminary data.</text>
</comment>
<dbReference type="SUPFAM" id="SSF54211">
    <property type="entry name" value="Ribosomal protein S5 domain 2-like"/>
    <property type="match status" value="2"/>
</dbReference>
<dbReference type="Gene3D" id="3.30.1700.10">
    <property type="entry name" value="lpxc deacetylase, domain 2"/>
    <property type="match status" value="1"/>
</dbReference>
<dbReference type="InterPro" id="IPR020568">
    <property type="entry name" value="Ribosomal_Su5_D2-typ_SF"/>
</dbReference>
<dbReference type="GO" id="GO:0016829">
    <property type="term" value="F:lyase activity"/>
    <property type="evidence" value="ECO:0007669"/>
    <property type="project" value="UniProtKB-KW"/>
</dbReference>
<comment type="function">
    <text evidence="2 12">Catalyzes the hydrolysis of UDP-3-O-myristoyl-N-acetylglucosamine to form UDP-3-O-myristoylglucosamine and acetate, the committed step in lipid A biosynthesis.</text>
</comment>
<dbReference type="Proteomes" id="UP000003503">
    <property type="component" value="Unassembled WGS sequence"/>
</dbReference>
<dbReference type="Gene3D" id="3.30.230.20">
    <property type="entry name" value="lpxc deacetylase, domain 1"/>
    <property type="match status" value="1"/>
</dbReference>
<dbReference type="EMBL" id="AFBB01000009">
    <property type="protein sequence ID" value="EGF14884.1"/>
    <property type="molecule type" value="Genomic_DNA"/>
</dbReference>
<evidence type="ECO:0000256" key="6">
    <source>
        <dbReference type="ARBA" id="ARBA00022556"/>
    </source>
</evidence>
<evidence type="ECO:0000256" key="8">
    <source>
        <dbReference type="ARBA" id="ARBA00022801"/>
    </source>
</evidence>
<dbReference type="GO" id="GO:0103117">
    <property type="term" value="F:UDP-3-O-acyl-N-acetylglucosamine deacetylase activity"/>
    <property type="evidence" value="ECO:0007669"/>
    <property type="project" value="UniProtKB-UniRule"/>
</dbReference>
<keyword evidence="9 12" id="KW-0862">Zinc</keyword>
<protein>
    <recommendedName>
        <fullName evidence="4 12">UDP-3-O-acyl-N-acetylglucosamine deacetylase</fullName>
        <shortName evidence="12">UDP-3-O-acyl-GlcNAc deacetylase</shortName>
        <ecNumber evidence="4 12">3.5.1.108</ecNumber>
    </recommendedName>
    <alternativeName>
        <fullName evidence="12">UDP-3-O-[R-3-hydroxymyristoyl]-N-acetylglucosamine deacetylase</fullName>
    </alternativeName>
</protein>
<dbReference type="AlphaFoldDB" id="F2BWL7"/>
<evidence type="ECO:0000256" key="4">
    <source>
        <dbReference type="ARBA" id="ARBA00012745"/>
    </source>
</evidence>
<proteinExistence type="inferred from homology"/>
<keyword evidence="13" id="KW-0456">Lyase</keyword>
<keyword evidence="13" id="KW-0012">Acyltransferase</keyword>
<dbReference type="InterPro" id="IPR004463">
    <property type="entry name" value="UDP-acyl_GlcNac_deAcase"/>
</dbReference>
<evidence type="ECO:0000256" key="9">
    <source>
        <dbReference type="ARBA" id="ARBA00022833"/>
    </source>
</evidence>
<dbReference type="GO" id="GO:0046872">
    <property type="term" value="F:metal ion binding"/>
    <property type="evidence" value="ECO:0007669"/>
    <property type="project" value="UniProtKB-KW"/>
</dbReference>
<dbReference type="InterPro" id="IPR011334">
    <property type="entry name" value="UDP-acyl_GlcNac_deAcase_C"/>
</dbReference>
<dbReference type="Pfam" id="PF03331">
    <property type="entry name" value="LpxC"/>
    <property type="match status" value="1"/>
</dbReference>
<feature type="binding site" evidence="12">
    <location>
        <position position="82"/>
    </location>
    <ligand>
        <name>Zn(2+)</name>
        <dbReference type="ChEBI" id="CHEBI:29105"/>
    </ligand>
</feature>
<keyword evidence="13" id="KW-0808">Transferase</keyword>
<evidence type="ECO:0000256" key="3">
    <source>
        <dbReference type="ARBA" id="ARBA00005002"/>
    </source>
</evidence>
<comment type="cofactor">
    <cofactor evidence="1 12">
        <name>Zn(2+)</name>
        <dbReference type="ChEBI" id="CHEBI:29105"/>
    </cofactor>
</comment>
<dbReference type="GO" id="GO:0009245">
    <property type="term" value="P:lipid A biosynthetic process"/>
    <property type="evidence" value="ECO:0007669"/>
    <property type="project" value="UniProtKB-UniRule"/>
</dbReference>
<gene>
    <name evidence="12 13" type="primary">lpxC</name>
    <name evidence="13" type="ORF">HMPREF9083_0584</name>
</gene>
<evidence type="ECO:0000256" key="7">
    <source>
        <dbReference type="ARBA" id="ARBA00022723"/>
    </source>
</evidence>
<dbReference type="GO" id="GO:0016020">
    <property type="term" value="C:membrane"/>
    <property type="evidence" value="ECO:0007669"/>
    <property type="project" value="GOC"/>
</dbReference>
<feature type="binding site" evidence="12">
    <location>
        <position position="241"/>
    </location>
    <ligand>
        <name>Zn(2+)</name>
        <dbReference type="ChEBI" id="CHEBI:29105"/>
    </ligand>
</feature>
<sequence>MFNLKRKQRTIKKDVTYKGNGLHSGLAVTMTMKPAKENSGIIFCRTDLPNTPKIPAHIKNVTDTHRATTLEKNGGKVFTVEHVLSALYAMHIDNCIIEMDSPEPPVGDGSARTFVNMINEAGILTQNADIDIFELPQSVSFYDKNKFIVAIPYDGLRITFTSINPHPMLGTQILDITINPDSYDKEIASARTIGFTKELEAMRKMGLGKGGTTENAVVYSETECLSIPRFDDELVRHKILDILGDISLVGPLHAHIIAVLGSHKLNAALSERLQKLKTQITEEQK</sequence>
<dbReference type="GO" id="GO:0016746">
    <property type="term" value="F:acyltransferase activity"/>
    <property type="evidence" value="ECO:0007669"/>
    <property type="project" value="UniProtKB-KW"/>
</dbReference>
<keyword evidence="10 12" id="KW-0443">Lipid metabolism</keyword>
<keyword evidence="6 12" id="KW-0441">Lipid A biosynthesis</keyword>
<evidence type="ECO:0000313" key="13">
    <source>
        <dbReference type="EMBL" id="EGF14884.1"/>
    </source>
</evidence>
<accession>F2BWL7</accession>